<keyword evidence="1" id="KW-0732">Signal</keyword>
<accession>A0A4Y6UNU1</accession>
<evidence type="ECO:0008006" key="4">
    <source>
        <dbReference type="Google" id="ProtNLM"/>
    </source>
</evidence>
<sequence length="188" mass="20217">MKKVFGLALISGVAFSGALKAQTPTAPMVTPMVDVDITYMVVGPQGQHLHQRMRWNANLWRQRVDPEGLPSIMITDYRAHKLMVLDTQAHTAVVSVAPGDGLTAPGVPASGSWKQVGPATIVGQPCMIWESVDTDKQPTDFCYTTDGLLLGATQGGRLVVQASSVNRVAQSPDLFDPPLGYHRIDPAK</sequence>
<evidence type="ECO:0000256" key="1">
    <source>
        <dbReference type="SAM" id="SignalP"/>
    </source>
</evidence>
<dbReference type="AlphaFoldDB" id="A0A4Y6UNU1"/>
<gene>
    <name evidence="2" type="ORF">E3D00_06620</name>
</gene>
<organism evidence="2 3">
    <name type="scientific">Swingsia samuiensis</name>
    <dbReference type="NCBI Taxonomy" id="1293412"/>
    <lineage>
        <taxon>Bacteria</taxon>
        <taxon>Pseudomonadati</taxon>
        <taxon>Pseudomonadota</taxon>
        <taxon>Alphaproteobacteria</taxon>
        <taxon>Acetobacterales</taxon>
        <taxon>Acetobacteraceae</taxon>
        <taxon>Swingsia</taxon>
    </lineage>
</organism>
<dbReference type="Proteomes" id="UP000316313">
    <property type="component" value="Chromosome"/>
</dbReference>
<reference evidence="2 3" key="1">
    <citation type="submission" date="2019-03" db="EMBL/GenBank/DDBJ databases">
        <title>The complete genome sequence of Swingsia samuiensis NBRC107927(T).</title>
        <authorList>
            <person name="Chua K.-O."/>
            <person name="Chan K.-G."/>
            <person name="See-Too W.-S."/>
        </authorList>
    </citation>
    <scope>NUCLEOTIDE SEQUENCE [LARGE SCALE GENOMIC DNA]</scope>
    <source>
        <strain evidence="2 3">AH83</strain>
    </source>
</reference>
<feature type="signal peptide" evidence="1">
    <location>
        <begin position="1"/>
        <end position="21"/>
    </location>
</feature>
<protein>
    <recommendedName>
        <fullName evidence="4">DUF4412 domain-containing protein</fullName>
    </recommendedName>
</protein>
<dbReference type="OrthoDB" id="7282046at2"/>
<evidence type="ECO:0000313" key="3">
    <source>
        <dbReference type="Proteomes" id="UP000316313"/>
    </source>
</evidence>
<name>A0A4Y6UNU1_9PROT</name>
<proteinExistence type="predicted"/>
<evidence type="ECO:0000313" key="2">
    <source>
        <dbReference type="EMBL" id="QDH18027.1"/>
    </source>
</evidence>
<dbReference type="EMBL" id="CP038141">
    <property type="protein sequence ID" value="QDH18027.1"/>
    <property type="molecule type" value="Genomic_DNA"/>
</dbReference>
<feature type="chain" id="PRO_5021497770" description="DUF4412 domain-containing protein" evidence="1">
    <location>
        <begin position="22"/>
        <end position="188"/>
    </location>
</feature>
<dbReference type="KEGG" id="ssam:E3D00_06620"/>
<keyword evidence="3" id="KW-1185">Reference proteome</keyword>